<evidence type="ECO:0000313" key="3">
    <source>
        <dbReference type="EMBL" id="HIT93719.1"/>
    </source>
</evidence>
<gene>
    <name evidence="3" type="ORF">IAC43_00885</name>
</gene>
<proteinExistence type="predicted"/>
<dbReference type="GO" id="GO:0005737">
    <property type="term" value="C:cytoplasm"/>
    <property type="evidence" value="ECO:0007669"/>
    <property type="project" value="TreeGrafter"/>
</dbReference>
<dbReference type="PANTHER" id="PTHR48100">
    <property type="entry name" value="BROAD-SPECIFICITY PHOSPHATASE YOR283W-RELATED"/>
    <property type="match status" value="1"/>
</dbReference>
<reference evidence="3" key="1">
    <citation type="submission" date="2020-10" db="EMBL/GenBank/DDBJ databases">
        <authorList>
            <person name="Gilroy R."/>
        </authorList>
    </citation>
    <scope>NUCLEOTIDE SEQUENCE</scope>
    <source>
        <strain evidence="3">ChiBcec7-5410</strain>
    </source>
</reference>
<evidence type="ECO:0000256" key="2">
    <source>
        <dbReference type="PIRSR" id="PIRSR613078-2"/>
    </source>
</evidence>
<evidence type="ECO:0000313" key="4">
    <source>
        <dbReference type="Proteomes" id="UP000824160"/>
    </source>
</evidence>
<dbReference type="InterPro" id="IPR029033">
    <property type="entry name" value="His_PPase_superfam"/>
</dbReference>
<dbReference type="Proteomes" id="UP000824160">
    <property type="component" value="Unassembled WGS sequence"/>
</dbReference>
<dbReference type="InterPro" id="IPR013078">
    <property type="entry name" value="His_Pase_superF_clade-1"/>
</dbReference>
<dbReference type="SMART" id="SM00855">
    <property type="entry name" value="PGAM"/>
    <property type="match status" value="1"/>
</dbReference>
<dbReference type="PANTHER" id="PTHR48100:SF1">
    <property type="entry name" value="HISTIDINE PHOSPHATASE FAMILY PROTEIN-RELATED"/>
    <property type="match status" value="1"/>
</dbReference>
<feature type="binding site" evidence="2">
    <location>
        <position position="52"/>
    </location>
    <ligand>
        <name>substrate</name>
    </ligand>
</feature>
<reference evidence="3" key="2">
    <citation type="journal article" date="2021" name="PeerJ">
        <title>Extensive microbial diversity within the chicken gut microbiome revealed by metagenomics and culture.</title>
        <authorList>
            <person name="Gilroy R."/>
            <person name="Ravi A."/>
            <person name="Getino M."/>
            <person name="Pursley I."/>
            <person name="Horton D.L."/>
            <person name="Alikhan N.F."/>
            <person name="Baker D."/>
            <person name="Gharbi K."/>
            <person name="Hall N."/>
            <person name="Watson M."/>
            <person name="Adriaenssens E.M."/>
            <person name="Foster-Nyarko E."/>
            <person name="Jarju S."/>
            <person name="Secka A."/>
            <person name="Antonio M."/>
            <person name="Oren A."/>
            <person name="Chaudhuri R.R."/>
            <person name="La Ragione R."/>
            <person name="Hildebrand F."/>
            <person name="Pallen M.J."/>
        </authorList>
    </citation>
    <scope>NUCLEOTIDE SEQUENCE</scope>
    <source>
        <strain evidence="3">ChiBcec7-5410</strain>
    </source>
</reference>
<comment type="caution">
    <text evidence="3">The sequence shown here is derived from an EMBL/GenBank/DDBJ whole genome shotgun (WGS) entry which is preliminary data.</text>
</comment>
<dbReference type="Gene3D" id="3.40.50.1240">
    <property type="entry name" value="Phosphoglycerate mutase-like"/>
    <property type="match status" value="1"/>
</dbReference>
<dbReference type="CDD" id="cd07067">
    <property type="entry name" value="HP_PGM_like"/>
    <property type="match status" value="1"/>
</dbReference>
<dbReference type="SUPFAM" id="SSF53254">
    <property type="entry name" value="Phosphoglycerate mutase-like"/>
    <property type="match status" value="1"/>
</dbReference>
<dbReference type="Pfam" id="PF00300">
    <property type="entry name" value="His_Phos_1"/>
    <property type="match status" value="1"/>
</dbReference>
<feature type="active site" description="Proton donor/acceptor" evidence="1">
    <location>
        <position position="74"/>
    </location>
</feature>
<accession>A0A9D1H6H5</accession>
<protein>
    <submittedName>
        <fullName evidence="3">Histidine phosphatase family protein</fullName>
    </submittedName>
</protein>
<dbReference type="InterPro" id="IPR050275">
    <property type="entry name" value="PGM_Phosphatase"/>
</dbReference>
<dbReference type="EMBL" id="DVLW01000025">
    <property type="protein sequence ID" value="HIT93719.1"/>
    <property type="molecule type" value="Genomic_DNA"/>
</dbReference>
<dbReference type="AlphaFoldDB" id="A0A9D1H6H5"/>
<evidence type="ECO:0000256" key="1">
    <source>
        <dbReference type="PIRSR" id="PIRSR613078-1"/>
    </source>
</evidence>
<sequence length="204" mass="23213">MKIYLLRHGLTCYNTEKRYQGVRDIPLSEEGRAQLIEADICPDVVYVSPLSRARDTAGILFPHSKQVIVENLREMDFGVFEGRNYIEMENDPEYRAWVESGCELKCPGGESKADFSARICAAFEQLADNAFDSGKEILVIMAHGGTQMAVMERYALPHREYYCWCGPNAGGYLLEGDAVIWKKERRLDLLETVQYTRQEGGKDK</sequence>
<name>A0A9D1H6H5_9FIRM</name>
<feature type="active site" description="Tele-phosphohistidine intermediate" evidence="1">
    <location>
        <position position="8"/>
    </location>
</feature>
<dbReference type="GO" id="GO:0016791">
    <property type="term" value="F:phosphatase activity"/>
    <property type="evidence" value="ECO:0007669"/>
    <property type="project" value="TreeGrafter"/>
</dbReference>
<feature type="binding site" evidence="2">
    <location>
        <begin position="7"/>
        <end position="14"/>
    </location>
    <ligand>
        <name>substrate</name>
    </ligand>
</feature>
<organism evidence="3 4">
    <name type="scientific">Candidatus Faecivivens stercoripullorum</name>
    <dbReference type="NCBI Taxonomy" id="2840805"/>
    <lineage>
        <taxon>Bacteria</taxon>
        <taxon>Bacillati</taxon>
        <taxon>Bacillota</taxon>
        <taxon>Clostridia</taxon>
        <taxon>Eubacteriales</taxon>
        <taxon>Oscillospiraceae</taxon>
        <taxon>Oscillospiraceae incertae sedis</taxon>
        <taxon>Candidatus Faecivivens</taxon>
    </lineage>
</organism>